<dbReference type="AlphaFoldDB" id="A0A1M7D3Q6"/>
<reference evidence="3 4" key="1">
    <citation type="submission" date="2016-10" db="EMBL/GenBank/DDBJ databases">
        <authorList>
            <person name="de Groot N.N."/>
        </authorList>
    </citation>
    <scope>NUCLEOTIDE SEQUENCE [LARGE SCALE GENOMIC DNA]</scope>
    <source>
        <strain evidence="3 4">GAS522</strain>
    </source>
</reference>
<name>A0A1M7D3Q6_9BRAD</name>
<dbReference type="RefSeq" id="WP_074825080.1">
    <property type="nucleotide sequence ID" value="NZ_FNTI01000001.1"/>
</dbReference>
<feature type="signal peptide" evidence="2">
    <location>
        <begin position="1"/>
        <end position="22"/>
    </location>
</feature>
<dbReference type="Gene3D" id="3.40.190.10">
    <property type="entry name" value="Periplasmic binding protein-like II"/>
    <property type="match status" value="1"/>
</dbReference>
<sequence length="322" mass="34082">MKFRTMMLSLLTLALVTMPARADDATDYPSRKIRMLLPFAAGGGGDVIGRLLADKMGKRLGQTIFIENRTGAAGTIGTQQAATSPADGYTITIGGMTTHVLAPASYASLPYDAIKDFTTIGRIGTSSILLVATNDFAADDLRGLTEISKKGDPILYGSWGVGSTGHFCGEILSQKAGVRLEHVPFSGAAKLANDLLGGHIKLGMLDMATATPFVKDGKLKALAACGGRSPSLPQVGSYKDQGVDFERSLSWVMYAPAGIPDIVARKLSTALKEAVDDPEIVEKLLALGVTADFVPGDQQRDINARDIEAWKKVAVEAKIEIK</sequence>
<proteinExistence type="inferred from homology"/>
<dbReference type="InterPro" id="IPR005064">
    <property type="entry name" value="BUG"/>
</dbReference>
<dbReference type="Gene3D" id="3.40.190.150">
    <property type="entry name" value="Bordetella uptake gene, domain 1"/>
    <property type="match status" value="1"/>
</dbReference>
<comment type="similarity">
    <text evidence="1">Belongs to the UPF0065 (bug) family.</text>
</comment>
<dbReference type="PANTHER" id="PTHR42928:SF5">
    <property type="entry name" value="BLR1237 PROTEIN"/>
    <property type="match status" value="1"/>
</dbReference>
<evidence type="ECO:0000256" key="2">
    <source>
        <dbReference type="SAM" id="SignalP"/>
    </source>
</evidence>
<dbReference type="InterPro" id="IPR042100">
    <property type="entry name" value="Bug_dom1"/>
</dbReference>
<keyword evidence="2" id="KW-0732">Signal</keyword>
<keyword evidence="3" id="KW-0675">Receptor</keyword>
<dbReference type="CDD" id="cd07012">
    <property type="entry name" value="PBP2_Bug_TTT"/>
    <property type="match status" value="1"/>
</dbReference>
<dbReference type="SUPFAM" id="SSF53850">
    <property type="entry name" value="Periplasmic binding protein-like II"/>
    <property type="match status" value="1"/>
</dbReference>
<evidence type="ECO:0000313" key="3">
    <source>
        <dbReference type="EMBL" id="SED78619.1"/>
    </source>
</evidence>
<evidence type="ECO:0000313" key="4">
    <source>
        <dbReference type="Proteomes" id="UP000183208"/>
    </source>
</evidence>
<organism evidence="3 4">
    <name type="scientific">Bradyrhizobium lablabi</name>
    <dbReference type="NCBI Taxonomy" id="722472"/>
    <lineage>
        <taxon>Bacteria</taxon>
        <taxon>Pseudomonadati</taxon>
        <taxon>Pseudomonadota</taxon>
        <taxon>Alphaproteobacteria</taxon>
        <taxon>Hyphomicrobiales</taxon>
        <taxon>Nitrobacteraceae</taxon>
        <taxon>Bradyrhizobium</taxon>
    </lineage>
</organism>
<feature type="chain" id="PRO_5030031836" evidence="2">
    <location>
        <begin position="23"/>
        <end position="322"/>
    </location>
</feature>
<dbReference type="Proteomes" id="UP000183208">
    <property type="component" value="Unassembled WGS sequence"/>
</dbReference>
<dbReference type="PANTHER" id="PTHR42928">
    <property type="entry name" value="TRICARBOXYLATE-BINDING PROTEIN"/>
    <property type="match status" value="1"/>
</dbReference>
<dbReference type="EMBL" id="FNTI01000001">
    <property type="protein sequence ID" value="SED78619.1"/>
    <property type="molecule type" value="Genomic_DNA"/>
</dbReference>
<dbReference type="Pfam" id="PF03401">
    <property type="entry name" value="TctC"/>
    <property type="match status" value="1"/>
</dbReference>
<dbReference type="PIRSF" id="PIRSF017082">
    <property type="entry name" value="YflP"/>
    <property type="match status" value="1"/>
</dbReference>
<gene>
    <name evidence="3" type="ORF">SAMN05444171_5154</name>
</gene>
<protein>
    <submittedName>
        <fullName evidence="3">Tripartite-type tricarboxylate transporter, receptor component TctC</fullName>
    </submittedName>
</protein>
<dbReference type="OrthoDB" id="7374709at2"/>
<evidence type="ECO:0000256" key="1">
    <source>
        <dbReference type="ARBA" id="ARBA00006987"/>
    </source>
</evidence>
<accession>A0A1M7D3Q6</accession>